<keyword evidence="3" id="KW-0238">DNA-binding</keyword>
<dbReference type="PATRIC" id="fig|398512.5.peg.2516"/>
<proteinExistence type="predicted"/>
<dbReference type="GO" id="GO:0003677">
    <property type="term" value="F:DNA binding"/>
    <property type="evidence" value="ECO:0007669"/>
    <property type="project" value="UniProtKB-KW"/>
</dbReference>
<dbReference type="GO" id="GO:0016987">
    <property type="term" value="F:sigma factor activity"/>
    <property type="evidence" value="ECO:0007669"/>
    <property type="project" value="UniProtKB-KW"/>
</dbReference>
<dbReference type="SUPFAM" id="SSF88659">
    <property type="entry name" value="Sigma3 and sigma4 domains of RNA polymerase sigma factors"/>
    <property type="match status" value="2"/>
</dbReference>
<dbReference type="eggNOG" id="COG1191">
    <property type="taxonomic scope" value="Bacteria"/>
</dbReference>
<dbReference type="InterPro" id="IPR014284">
    <property type="entry name" value="RNA_pol_sigma-70_dom"/>
</dbReference>
<evidence type="ECO:0000256" key="3">
    <source>
        <dbReference type="ARBA" id="ARBA00023125"/>
    </source>
</evidence>
<evidence type="ECO:0000313" key="8">
    <source>
        <dbReference type="EMBL" id="KNY27146.1"/>
    </source>
</evidence>
<name>A0A0L6JMV5_9FIRM</name>
<keyword evidence="9" id="KW-1185">Reference proteome</keyword>
<feature type="domain" description="RNA polymerase sigma-70 region 3" evidence="5">
    <location>
        <begin position="117"/>
        <end position="183"/>
    </location>
</feature>
<dbReference type="PANTHER" id="PTHR30385:SF4">
    <property type="entry name" value="RNA POLYMERASE SIGMA-E FACTOR"/>
    <property type="match status" value="1"/>
</dbReference>
<keyword evidence="1" id="KW-0805">Transcription regulation</keyword>
<dbReference type="InterPro" id="IPR013325">
    <property type="entry name" value="RNA_pol_sigma_r2"/>
</dbReference>
<evidence type="ECO:0000313" key="9">
    <source>
        <dbReference type="Proteomes" id="UP000036923"/>
    </source>
</evidence>
<dbReference type="STRING" id="398512.Bccel_2414"/>
<dbReference type="PRINTS" id="PR00046">
    <property type="entry name" value="SIGMA70FCT"/>
</dbReference>
<dbReference type="Pfam" id="PF04539">
    <property type="entry name" value="Sigma70_r3"/>
    <property type="match status" value="1"/>
</dbReference>
<dbReference type="InterPro" id="IPR000943">
    <property type="entry name" value="RNA_pol_sigma70"/>
</dbReference>
<evidence type="ECO:0000256" key="4">
    <source>
        <dbReference type="ARBA" id="ARBA00023163"/>
    </source>
</evidence>
<dbReference type="AlphaFoldDB" id="A0A0L6JMV5"/>
<dbReference type="Gene3D" id="1.20.120.1810">
    <property type="match status" value="1"/>
</dbReference>
<feature type="domain" description="RNA polymerase sigma-70 region 2" evidence="6">
    <location>
        <begin position="48"/>
        <end position="104"/>
    </location>
</feature>
<evidence type="ECO:0000259" key="5">
    <source>
        <dbReference type="Pfam" id="PF04539"/>
    </source>
</evidence>
<feature type="domain" description="RNA polymerase sigma-70 region 4" evidence="7">
    <location>
        <begin position="202"/>
        <end position="250"/>
    </location>
</feature>
<evidence type="ECO:0000259" key="7">
    <source>
        <dbReference type="Pfam" id="PF04545"/>
    </source>
</evidence>
<accession>A0A0L6JMV5</accession>
<keyword evidence="4" id="KW-0804">Transcription</keyword>
<dbReference type="NCBIfam" id="TIGR02980">
    <property type="entry name" value="SigBFG"/>
    <property type="match status" value="1"/>
</dbReference>
<dbReference type="InterPro" id="IPR007630">
    <property type="entry name" value="RNA_pol_sigma70_r4"/>
</dbReference>
<evidence type="ECO:0000256" key="1">
    <source>
        <dbReference type="ARBA" id="ARBA00023015"/>
    </source>
</evidence>
<dbReference type="SUPFAM" id="SSF88946">
    <property type="entry name" value="Sigma2 domain of RNA polymerase sigma factors"/>
    <property type="match status" value="1"/>
</dbReference>
<sequence length="254" mass="30134">MIDMNDNIDISLNQADNDEIFLIYRDNPSVSNRNAIVNRFIYLAEIISKKFVNRGVDYEDIYQVGCIALIKAVERFSPDKGVKFVSFATPTIIGEIKRYFRDKGSVIRIPRRIYEVYQKVNQARDMLTQELNRSPRVEEIAKHLNIDEETVLEIIESWNAYNMQSFDQNAFSDDDLELHETIGEEDHTFERIENLDFLEKSLDHFNDAEKEFIKMRYFNNKTQKEIAEKFAVSQMYISRMERKILDRFRKILSK</sequence>
<dbReference type="Pfam" id="PF04542">
    <property type="entry name" value="Sigma70_r2"/>
    <property type="match status" value="1"/>
</dbReference>
<dbReference type="NCBIfam" id="TIGR02937">
    <property type="entry name" value="sigma70-ECF"/>
    <property type="match status" value="1"/>
</dbReference>
<reference evidence="9" key="1">
    <citation type="submission" date="2015-07" db="EMBL/GenBank/DDBJ databases">
        <title>Near-Complete Genome Sequence of the Cellulolytic Bacterium Bacteroides (Pseudobacteroides) cellulosolvens ATCC 35603.</title>
        <authorList>
            <person name="Dassa B."/>
            <person name="Utturkar S.M."/>
            <person name="Klingeman D.M."/>
            <person name="Hurt R.A."/>
            <person name="Keller M."/>
            <person name="Xu J."/>
            <person name="Reddy Y.H.K."/>
            <person name="Borovok I."/>
            <person name="Grinberg I.R."/>
            <person name="Lamed R."/>
            <person name="Zhivin O."/>
            <person name="Bayer E.A."/>
            <person name="Brown S.D."/>
        </authorList>
    </citation>
    <scope>NUCLEOTIDE SEQUENCE [LARGE SCALE GENOMIC DNA]</scope>
    <source>
        <strain evidence="9">DSM 2933</strain>
    </source>
</reference>
<dbReference type="Pfam" id="PF04545">
    <property type="entry name" value="Sigma70_r4"/>
    <property type="match status" value="1"/>
</dbReference>
<dbReference type="Gene3D" id="1.20.140.160">
    <property type="match status" value="1"/>
</dbReference>
<dbReference type="InterPro" id="IPR013324">
    <property type="entry name" value="RNA_pol_sigma_r3/r4-like"/>
</dbReference>
<evidence type="ECO:0000256" key="2">
    <source>
        <dbReference type="ARBA" id="ARBA00023082"/>
    </source>
</evidence>
<gene>
    <name evidence="8" type="ORF">Bccel_2414</name>
</gene>
<dbReference type="CDD" id="cd06171">
    <property type="entry name" value="Sigma70_r4"/>
    <property type="match status" value="1"/>
</dbReference>
<dbReference type="EMBL" id="LGTC01000001">
    <property type="protein sequence ID" value="KNY27146.1"/>
    <property type="molecule type" value="Genomic_DNA"/>
</dbReference>
<evidence type="ECO:0000259" key="6">
    <source>
        <dbReference type="Pfam" id="PF04542"/>
    </source>
</evidence>
<dbReference type="PANTHER" id="PTHR30385">
    <property type="entry name" value="SIGMA FACTOR F FLAGELLAR"/>
    <property type="match status" value="1"/>
</dbReference>
<dbReference type="InterPro" id="IPR014322">
    <property type="entry name" value="RNA_pol_sigma-B/F/G"/>
</dbReference>
<organism evidence="8 9">
    <name type="scientific">Pseudobacteroides cellulosolvens ATCC 35603 = DSM 2933</name>
    <dbReference type="NCBI Taxonomy" id="398512"/>
    <lineage>
        <taxon>Bacteria</taxon>
        <taxon>Bacillati</taxon>
        <taxon>Bacillota</taxon>
        <taxon>Clostridia</taxon>
        <taxon>Eubacteriales</taxon>
        <taxon>Oscillospiraceae</taxon>
        <taxon>Pseudobacteroides</taxon>
    </lineage>
</organism>
<dbReference type="GO" id="GO:0006352">
    <property type="term" value="P:DNA-templated transcription initiation"/>
    <property type="evidence" value="ECO:0007669"/>
    <property type="project" value="InterPro"/>
</dbReference>
<comment type="caution">
    <text evidence="8">The sequence shown here is derived from an EMBL/GenBank/DDBJ whole genome shotgun (WGS) entry which is preliminary data.</text>
</comment>
<dbReference type="InterPro" id="IPR007624">
    <property type="entry name" value="RNA_pol_sigma70_r3"/>
</dbReference>
<keyword evidence="2" id="KW-0731">Sigma factor</keyword>
<dbReference type="InterPro" id="IPR007627">
    <property type="entry name" value="RNA_pol_sigma70_r2"/>
</dbReference>
<dbReference type="Proteomes" id="UP000036923">
    <property type="component" value="Unassembled WGS sequence"/>
</dbReference>
<protein>
    <submittedName>
        <fullName evidence="8">RNA polymerase, sigma 28 subunit, Sig B/F/G subfamily</fullName>
    </submittedName>
</protein>